<feature type="transmembrane region" description="Helical" evidence="1">
    <location>
        <begin position="49"/>
        <end position="71"/>
    </location>
</feature>
<sequence length="88" mass="9571">MRAQRLPTMATPTLQQRKTFALIRILGGMVAALYLSVVVVTNLLEGAPFAGSLIFTAVVAVVGYAYAAWYLRDLSAVAREERAARKSK</sequence>
<comment type="caution">
    <text evidence="2">The sequence shown here is derived from an EMBL/GenBank/DDBJ whole genome shotgun (WGS) entry which is preliminary data.</text>
</comment>
<dbReference type="STRING" id="1348657.M622_01320"/>
<evidence type="ECO:0000256" key="1">
    <source>
        <dbReference type="SAM" id="Phobius"/>
    </source>
</evidence>
<keyword evidence="3" id="KW-1185">Reference proteome</keyword>
<protein>
    <submittedName>
        <fullName evidence="2">Uncharacterized protein</fullName>
    </submittedName>
</protein>
<keyword evidence="1" id="KW-0472">Membrane</keyword>
<proteinExistence type="predicted"/>
<dbReference type="EMBL" id="ATJV01000001">
    <property type="protein sequence ID" value="EPZ17438.1"/>
    <property type="molecule type" value="Genomic_DNA"/>
</dbReference>
<organism evidence="2 3">
    <name type="scientific">Thauera terpenica 58Eu</name>
    <dbReference type="NCBI Taxonomy" id="1348657"/>
    <lineage>
        <taxon>Bacteria</taxon>
        <taxon>Pseudomonadati</taxon>
        <taxon>Pseudomonadota</taxon>
        <taxon>Betaproteobacteria</taxon>
        <taxon>Rhodocyclales</taxon>
        <taxon>Zoogloeaceae</taxon>
        <taxon>Thauera</taxon>
    </lineage>
</organism>
<name>T0B3U3_9RHOO</name>
<dbReference type="PATRIC" id="fig|1348657.5.peg.267"/>
<gene>
    <name evidence="2" type="ORF">M622_01320</name>
</gene>
<dbReference type="Proteomes" id="UP000015455">
    <property type="component" value="Unassembled WGS sequence"/>
</dbReference>
<dbReference type="eggNOG" id="ENOG5033N2X">
    <property type="taxonomic scope" value="Bacteria"/>
</dbReference>
<reference evidence="2 3" key="1">
    <citation type="submission" date="2013-06" db="EMBL/GenBank/DDBJ databases">
        <title>Draft genome sequence of Thauera terpenica.</title>
        <authorList>
            <person name="Liu B."/>
            <person name="Frostegard A.H."/>
            <person name="Shapleigh J.P."/>
        </authorList>
    </citation>
    <scope>NUCLEOTIDE SEQUENCE [LARGE SCALE GENOMIC DNA]</scope>
    <source>
        <strain evidence="2 3">58Eu</strain>
    </source>
</reference>
<feature type="transmembrane region" description="Helical" evidence="1">
    <location>
        <begin position="21"/>
        <end position="43"/>
    </location>
</feature>
<evidence type="ECO:0000313" key="2">
    <source>
        <dbReference type="EMBL" id="EPZ17438.1"/>
    </source>
</evidence>
<keyword evidence="1" id="KW-1133">Transmembrane helix</keyword>
<keyword evidence="1" id="KW-0812">Transmembrane</keyword>
<accession>T0B3U3</accession>
<dbReference type="AlphaFoldDB" id="T0B3U3"/>
<evidence type="ECO:0000313" key="3">
    <source>
        <dbReference type="Proteomes" id="UP000015455"/>
    </source>
</evidence>